<evidence type="ECO:0000256" key="1">
    <source>
        <dbReference type="SAM" id="MobiDB-lite"/>
    </source>
</evidence>
<proteinExistence type="predicted"/>
<evidence type="ECO:0000313" key="2">
    <source>
        <dbReference type="EMBL" id="UNS99920.1"/>
    </source>
</evidence>
<organism evidence="2 3">
    <name type="scientific">Streptomyces tubbatahanensis</name>
    <dbReference type="NCBI Taxonomy" id="2923272"/>
    <lineage>
        <taxon>Bacteria</taxon>
        <taxon>Bacillati</taxon>
        <taxon>Actinomycetota</taxon>
        <taxon>Actinomycetes</taxon>
        <taxon>Kitasatosporales</taxon>
        <taxon>Streptomycetaceae</taxon>
        <taxon>Streptomyces</taxon>
    </lineage>
</organism>
<name>A0ABY3XZW1_9ACTN</name>
<keyword evidence="3" id="KW-1185">Reference proteome</keyword>
<feature type="region of interest" description="Disordered" evidence="1">
    <location>
        <begin position="206"/>
        <end position="236"/>
    </location>
</feature>
<dbReference type="RefSeq" id="WP_242755899.1">
    <property type="nucleotide sequence ID" value="NZ_CP093846.1"/>
</dbReference>
<protein>
    <submittedName>
        <fullName evidence="2">Asp23/Gls24 family envelope stress response protein</fullName>
    </submittedName>
</protein>
<accession>A0ABY3XZW1</accession>
<evidence type="ECO:0000313" key="3">
    <source>
        <dbReference type="Proteomes" id="UP001202244"/>
    </source>
</evidence>
<gene>
    <name evidence="2" type="ORF">MMF93_28270</name>
</gene>
<sequence length="236" mass="25655">MEEIEDEGVDERLPCGRLLSEVWEAEDRGAGDPHLRECPHCSAARAELGLLGDTVRDVLASEPDDGDGRGWDTTALTARVMDVVRLELRPGRPLPLGETTEDLWIMEAAAAKTVRAAAESLEGVHAGSCRIGPPPEQFVPARPPEERRRPAHVELEVAVSDLAPLREVADGVRERVRMAVDHELGMDVAAIDIRITDIYADEDDDEEIGVPGRAEHGRTGAGRAPVGGWEVTLDDR</sequence>
<dbReference type="EMBL" id="CP093846">
    <property type="protein sequence ID" value="UNS99920.1"/>
    <property type="molecule type" value="Genomic_DNA"/>
</dbReference>
<dbReference type="Proteomes" id="UP001202244">
    <property type="component" value="Chromosome"/>
</dbReference>
<reference evidence="2 3" key="1">
    <citation type="journal article" date="2023" name="Microbiol. Spectr.">
        <title>Synergy between Genome Mining, Metabolomics, and Bioinformatics Uncovers Antibacterial Chlorinated Carbazole Alkaloids and Their Biosynthetic Gene Cluster from Streptomyces tubbatahanensis sp. nov., a Novel Actinomycete Isolated from Sulu Sea, Philippines.</title>
        <authorList>
            <person name="Tenebro C.P."/>
            <person name="Trono D.J.V.L."/>
            <person name="Balida L.A.P."/>
            <person name="Bayog L.K.A."/>
            <person name="Bruna J.R."/>
            <person name="Sabido E.M."/>
            <person name="Caspe D.P.C."/>
            <person name="de Los Santos E.L.C."/>
            <person name="Saludes J.P."/>
            <person name="Dalisay D.S."/>
        </authorList>
    </citation>
    <scope>NUCLEOTIDE SEQUENCE [LARGE SCALE GENOMIC DNA]</scope>
    <source>
        <strain evidence="2 3">DSD3025</strain>
    </source>
</reference>